<reference evidence="3" key="1">
    <citation type="submission" date="2017-09" db="EMBL/GenBank/DDBJ databases">
        <title>Depth-based differentiation of microbial function through sediment-hosted aquifers and enrichment of novel symbionts in the deep terrestrial subsurface.</title>
        <authorList>
            <person name="Probst A.J."/>
            <person name="Ladd B."/>
            <person name="Jarett J.K."/>
            <person name="Geller-Mcgrath D.E."/>
            <person name="Sieber C.M.K."/>
            <person name="Emerson J.B."/>
            <person name="Anantharaman K."/>
            <person name="Thomas B.C."/>
            <person name="Malmstrom R."/>
            <person name="Stieglmeier M."/>
            <person name="Klingl A."/>
            <person name="Woyke T."/>
            <person name="Ryan C.M."/>
            <person name="Banfield J.F."/>
        </authorList>
    </citation>
    <scope>NUCLEOTIDE SEQUENCE [LARGE SCALE GENOMIC DNA]</scope>
</reference>
<keyword evidence="1" id="KW-1133">Transmembrane helix</keyword>
<evidence type="ECO:0000256" key="1">
    <source>
        <dbReference type="SAM" id="Phobius"/>
    </source>
</evidence>
<feature type="transmembrane region" description="Helical" evidence="1">
    <location>
        <begin position="37"/>
        <end position="61"/>
    </location>
</feature>
<keyword evidence="1" id="KW-0472">Membrane</keyword>
<feature type="transmembrane region" description="Helical" evidence="1">
    <location>
        <begin position="399"/>
        <end position="418"/>
    </location>
</feature>
<feature type="transmembrane region" description="Helical" evidence="1">
    <location>
        <begin position="12"/>
        <end position="31"/>
    </location>
</feature>
<feature type="transmembrane region" description="Helical" evidence="1">
    <location>
        <begin position="471"/>
        <end position="494"/>
    </location>
</feature>
<evidence type="ECO:0008006" key="4">
    <source>
        <dbReference type="Google" id="ProtNLM"/>
    </source>
</evidence>
<dbReference type="EMBL" id="PFSJ01000025">
    <property type="protein sequence ID" value="PJC23465.1"/>
    <property type="molecule type" value="Genomic_DNA"/>
</dbReference>
<comment type="caution">
    <text evidence="2">The sequence shown here is derived from an EMBL/GenBank/DDBJ whole genome shotgun (WGS) entry which is preliminary data.</text>
</comment>
<evidence type="ECO:0000313" key="2">
    <source>
        <dbReference type="EMBL" id="PJC23465.1"/>
    </source>
</evidence>
<accession>A0A2M8EL73</accession>
<sequence>MIDTNNKFDRFLMAVPGILTWTMLLMPVWLGLIAPKIAAFILTYLAVYWVYMAITHGIGLVKGYKIYEKEISIDWYQKCKDLDFKNLPNKATLPTSLDNLKHFILIPTVNEGYQMLSETIETIVNSSFPIKNILLVIGVEEVGEERVKETIEKIKSEYKKDNFPQLMFFVHPKGLPGEIVGVASPNRTWAAKHAVTQLQNENEDIRNYIFTTYDSDWKIHKEFLSRIAYEYLTDEKRFNRFYETVVHLFSNNIWTVPLTSRIEANNVTLGMLSNWTSGHLFNMPKESFSCYSCALDTLVTANFWDTTLIDDTVFYWRAFTARQGDFSEKHFYIPIYGDATGGKNFLNANKNLYRQLVRWGWGSVTTVIALKAILKQANNKKATLEQKILWVYSKIERHLLMRTSAFLITVGFSVVTLVNTTFKNSSTVYGLPQVLSIILTGGLFIFIPATYVRMKLYKGSLPKKWPLWRRFIAVIEGPALMLNLLTFSFIPFLYAETRMMFGELPKTTFYTPKTR</sequence>
<dbReference type="AlphaFoldDB" id="A0A2M8EL73"/>
<evidence type="ECO:0000313" key="3">
    <source>
        <dbReference type="Proteomes" id="UP000229756"/>
    </source>
</evidence>
<gene>
    <name evidence="2" type="ORF">CO058_03465</name>
</gene>
<dbReference type="Proteomes" id="UP000229756">
    <property type="component" value="Unassembled WGS sequence"/>
</dbReference>
<keyword evidence="1" id="KW-0812">Transmembrane</keyword>
<name>A0A2M8EL73_UNCKA</name>
<protein>
    <recommendedName>
        <fullName evidence="4">Glycosyltransferase 2-like domain-containing protein</fullName>
    </recommendedName>
</protein>
<feature type="transmembrane region" description="Helical" evidence="1">
    <location>
        <begin position="430"/>
        <end position="451"/>
    </location>
</feature>
<dbReference type="PANTHER" id="PTHR36851">
    <property type="entry name" value="UNNAMED PRODUCT"/>
    <property type="match status" value="1"/>
</dbReference>
<organism evidence="2 3">
    <name type="scientific">candidate division WWE3 bacterium CG_4_9_14_0_2_um_filter_35_11</name>
    <dbReference type="NCBI Taxonomy" id="1975077"/>
    <lineage>
        <taxon>Bacteria</taxon>
        <taxon>Katanobacteria</taxon>
    </lineage>
</organism>
<dbReference type="PANTHER" id="PTHR36851:SF1">
    <property type="entry name" value="GLYCO_TRANS_2-LIKE DOMAIN-CONTAINING PROTEIN"/>
    <property type="match status" value="1"/>
</dbReference>
<proteinExistence type="predicted"/>